<dbReference type="Proteomes" id="UP001359559">
    <property type="component" value="Unassembled WGS sequence"/>
</dbReference>
<dbReference type="PANTHER" id="PTHR33103">
    <property type="entry name" value="OS01G0153900 PROTEIN"/>
    <property type="match status" value="1"/>
</dbReference>
<organism evidence="1 2">
    <name type="scientific">Clitoria ternatea</name>
    <name type="common">Butterfly pea</name>
    <dbReference type="NCBI Taxonomy" id="43366"/>
    <lineage>
        <taxon>Eukaryota</taxon>
        <taxon>Viridiplantae</taxon>
        <taxon>Streptophyta</taxon>
        <taxon>Embryophyta</taxon>
        <taxon>Tracheophyta</taxon>
        <taxon>Spermatophyta</taxon>
        <taxon>Magnoliopsida</taxon>
        <taxon>eudicotyledons</taxon>
        <taxon>Gunneridae</taxon>
        <taxon>Pentapetalae</taxon>
        <taxon>rosids</taxon>
        <taxon>fabids</taxon>
        <taxon>Fabales</taxon>
        <taxon>Fabaceae</taxon>
        <taxon>Papilionoideae</taxon>
        <taxon>50 kb inversion clade</taxon>
        <taxon>NPAAA clade</taxon>
        <taxon>indigoferoid/millettioid clade</taxon>
        <taxon>Phaseoleae</taxon>
        <taxon>Clitoria</taxon>
    </lineage>
</organism>
<sequence length="504" mass="56146">MAEYNNVSLKVLVNKKTNKVIFAEAGKDFVDALFSFLTFPLGTIARLVQNKESELGPVEVGCLNSLYRSVANLDRQCFSADACKEMLLRPRNLSADYCKTMKLNIDDTQSPIYYMCQSSSCTHPLLTTFANQKCDCGSSLSRSVYLKNRYAYNGFTYDGLAFIITDDLNVKPNSMHTSFALFQDFGIQDLSSIEELNVNVTRKKVIDLLKCSLLSKSTLTDFFLVKKPYLENSCFLPWAIGNISGTSSIQIRVKLVMKKSDGKILFAQGEGDFADFVISFLAIPLGGIVSMLGGNSSIGCFDGLYKSINSFDEKYLMSGTESGFKWRLTKPSLAPHFNLSKQMFPVYRTPAPQFYCYYKRCPEQDCIIKWTLSIADFQHDVKGETCEPVRWVDPKFSTYVKGPAMFMVTDDLVVAPTSPVSGMSLLNRLKVTNLSDVKEKDVTIGIKEVSKFPESSSCFLCVCFETYAKLLVLQGLSILRASLTSKAALTNGLAHLLTAVKEEI</sequence>
<name>A0AAN9J622_CLITE</name>
<dbReference type="EMBL" id="JAYKXN010000004">
    <property type="protein sequence ID" value="KAK7292905.1"/>
    <property type="molecule type" value="Genomic_DNA"/>
</dbReference>
<protein>
    <recommendedName>
        <fullName evidence="3">DUF674 family protein</fullName>
    </recommendedName>
</protein>
<evidence type="ECO:0000313" key="1">
    <source>
        <dbReference type="EMBL" id="KAK7292905.1"/>
    </source>
</evidence>
<evidence type="ECO:0008006" key="3">
    <source>
        <dbReference type="Google" id="ProtNLM"/>
    </source>
</evidence>
<proteinExistence type="predicted"/>
<reference evidence="1 2" key="1">
    <citation type="submission" date="2024-01" db="EMBL/GenBank/DDBJ databases">
        <title>The genomes of 5 underutilized Papilionoideae crops provide insights into root nodulation and disease resistance.</title>
        <authorList>
            <person name="Yuan L."/>
        </authorList>
    </citation>
    <scope>NUCLEOTIDE SEQUENCE [LARGE SCALE GENOMIC DNA]</scope>
    <source>
        <strain evidence="1">LY-2023</strain>
        <tissue evidence="1">Leaf</tissue>
    </source>
</reference>
<dbReference type="InterPro" id="IPR007750">
    <property type="entry name" value="DUF674"/>
</dbReference>
<accession>A0AAN9J622</accession>
<comment type="caution">
    <text evidence="1">The sequence shown here is derived from an EMBL/GenBank/DDBJ whole genome shotgun (WGS) entry which is preliminary data.</text>
</comment>
<evidence type="ECO:0000313" key="2">
    <source>
        <dbReference type="Proteomes" id="UP001359559"/>
    </source>
</evidence>
<dbReference type="Pfam" id="PF05056">
    <property type="entry name" value="DUF674"/>
    <property type="match status" value="1"/>
</dbReference>
<dbReference type="PANTHER" id="PTHR33103:SF102">
    <property type="entry name" value="DUF674 FAMILY PROTEIN"/>
    <property type="match status" value="1"/>
</dbReference>
<gene>
    <name evidence="1" type="ORF">RJT34_15761</name>
</gene>
<keyword evidence="2" id="KW-1185">Reference proteome</keyword>
<dbReference type="AlphaFoldDB" id="A0AAN9J622"/>